<gene>
    <name evidence="2" type="ORF">EZV62_012722</name>
</gene>
<dbReference type="AlphaFoldDB" id="A0A5C7HXE3"/>
<dbReference type="Proteomes" id="UP000323000">
    <property type="component" value="Chromosome 5"/>
</dbReference>
<dbReference type="Pfam" id="PF04398">
    <property type="entry name" value="DUF538"/>
    <property type="match status" value="1"/>
</dbReference>
<protein>
    <recommendedName>
        <fullName evidence="4">DUF538 domain-containing protein</fullName>
    </recommendedName>
</protein>
<evidence type="ECO:0008006" key="4">
    <source>
        <dbReference type="Google" id="ProtNLM"/>
    </source>
</evidence>
<comment type="caution">
    <text evidence="2">The sequence shown here is derived from an EMBL/GenBank/DDBJ whole genome shotgun (WGS) entry which is preliminary data.</text>
</comment>
<dbReference type="PANTHER" id="PTHR31676">
    <property type="entry name" value="T31J12.3 PROTEIN-RELATED"/>
    <property type="match status" value="1"/>
</dbReference>
<feature type="signal peptide" evidence="1">
    <location>
        <begin position="1"/>
        <end position="21"/>
    </location>
</feature>
<dbReference type="OrthoDB" id="744548at2759"/>
<dbReference type="Gene3D" id="2.30.240.10">
    <property type="entry name" value="At5g01610-like"/>
    <property type="match status" value="1"/>
</dbReference>
<proteinExistence type="predicted"/>
<keyword evidence="1" id="KW-0732">Signal</keyword>
<evidence type="ECO:0000256" key="1">
    <source>
        <dbReference type="SAM" id="SignalP"/>
    </source>
</evidence>
<name>A0A5C7HXE3_9ROSI</name>
<dbReference type="PANTHER" id="PTHR31676:SF172">
    <property type="entry name" value="OS01G0595400 PROTEIN"/>
    <property type="match status" value="1"/>
</dbReference>
<feature type="chain" id="PRO_5022912742" description="DUF538 domain-containing protein" evidence="1">
    <location>
        <begin position="22"/>
        <end position="175"/>
    </location>
</feature>
<dbReference type="InterPro" id="IPR036758">
    <property type="entry name" value="At5g01610-like"/>
</dbReference>
<organism evidence="2 3">
    <name type="scientific">Acer yangbiense</name>
    <dbReference type="NCBI Taxonomy" id="1000413"/>
    <lineage>
        <taxon>Eukaryota</taxon>
        <taxon>Viridiplantae</taxon>
        <taxon>Streptophyta</taxon>
        <taxon>Embryophyta</taxon>
        <taxon>Tracheophyta</taxon>
        <taxon>Spermatophyta</taxon>
        <taxon>Magnoliopsida</taxon>
        <taxon>eudicotyledons</taxon>
        <taxon>Gunneridae</taxon>
        <taxon>Pentapetalae</taxon>
        <taxon>rosids</taxon>
        <taxon>malvids</taxon>
        <taxon>Sapindales</taxon>
        <taxon>Sapindaceae</taxon>
        <taxon>Hippocastanoideae</taxon>
        <taxon>Acereae</taxon>
        <taxon>Acer</taxon>
    </lineage>
</organism>
<accession>A0A5C7HXE3</accession>
<reference evidence="3" key="1">
    <citation type="journal article" date="2019" name="Gigascience">
        <title>De novo genome assembly of the endangered Acer yangbiense, a plant species with extremely small populations endemic to Yunnan Province, China.</title>
        <authorList>
            <person name="Yang J."/>
            <person name="Wariss H.M."/>
            <person name="Tao L."/>
            <person name="Zhang R."/>
            <person name="Yun Q."/>
            <person name="Hollingsworth P."/>
            <person name="Dao Z."/>
            <person name="Luo G."/>
            <person name="Guo H."/>
            <person name="Ma Y."/>
            <person name="Sun W."/>
        </authorList>
    </citation>
    <scope>NUCLEOTIDE SEQUENCE [LARGE SCALE GENOMIC DNA]</scope>
    <source>
        <strain evidence="3">cv. Malutang</strain>
    </source>
</reference>
<evidence type="ECO:0000313" key="3">
    <source>
        <dbReference type="Proteomes" id="UP000323000"/>
    </source>
</evidence>
<keyword evidence="3" id="KW-1185">Reference proteome</keyword>
<dbReference type="SUPFAM" id="SSF141562">
    <property type="entry name" value="At5g01610-like"/>
    <property type="match status" value="1"/>
</dbReference>
<evidence type="ECO:0000313" key="2">
    <source>
        <dbReference type="EMBL" id="TXG61359.1"/>
    </source>
</evidence>
<dbReference type="EMBL" id="VAHF01000005">
    <property type="protein sequence ID" value="TXG61359.1"/>
    <property type="molecule type" value="Genomic_DNA"/>
</dbReference>
<sequence length="175" mass="19588">MDNKTLLFLFLFSLCATISYSDPNPPSVAHAQLTNYGFPIGLLPSSVQAYNLNQTSGHFSVHLGDSCKLTLPPDNYVATYSKKITGKIDKGRIADLQGIRVRAFFQWWSITGIRSSGDNLVFEVGMVTANKIWGVLELETQYHLTFGREPREDIDRKLPPRGELLFLPLRILSVA</sequence>
<dbReference type="InterPro" id="IPR007493">
    <property type="entry name" value="DUF538"/>
</dbReference>